<protein>
    <recommendedName>
        <fullName evidence="2">DUF4097 domain-containing protein</fullName>
    </recommendedName>
</protein>
<feature type="compositionally biased region" description="Basic and acidic residues" evidence="1">
    <location>
        <begin position="31"/>
        <end position="40"/>
    </location>
</feature>
<feature type="domain" description="DUF4097" evidence="2">
    <location>
        <begin position="122"/>
        <end position="342"/>
    </location>
</feature>
<dbReference type="InParanoid" id="A0A2R5GEG5"/>
<sequence length="459" mass="49219">MLNVLHVHTTRSQKKLAKLFTAHKERKKRKPQDDNSRLHQDDDDDDDKGHVVRRQPLLTGVGKRVGAGAGDYCKEGEDGLDASQPPKSCHRARLATTLDSRAFRKVVAKSTGKAALRLVPGESQSTIVKFAKGPNVNVSQDKHNACVNFTSNEDVLSTEFIIPYRSDVELVSQAGSLEITDYLEGDLTAHGHTGIRLGKVRGNKVDLTSQGDIKVSKDLEAVDMTIACASFSTRKLLAQSARLESTSGNMDIQAAYVDEATITAQNGGTLAVNGFHGRLVVRGSANVKLLGVSGSVDLEIERGNVEVQFDSLSETTPCRLLTKDGAIQVTLPMDQEILVDAAAKHPIEKCPEGLVASADEPNVVRGTFAGAPEPNRATHRASMTGKVNLEATKTRQATWSGATTNQSDDGEGDAVVASGGEALQTLARLSIQAPQGSVSLEAVSWIDRIRNRFLPSSEP</sequence>
<dbReference type="Proteomes" id="UP000241890">
    <property type="component" value="Unassembled WGS sequence"/>
</dbReference>
<evidence type="ECO:0000256" key="1">
    <source>
        <dbReference type="SAM" id="MobiDB-lite"/>
    </source>
</evidence>
<dbReference type="AlphaFoldDB" id="A0A2R5GEG5"/>
<dbReference type="PANTHER" id="PTHR34094:SF1">
    <property type="entry name" value="PROTEIN FAM185A"/>
    <property type="match status" value="1"/>
</dbReference>
<proteinExistence type="predicted"/>
<evidence type="ECO:0000259" key="2">
    <source>
        <dbReference type="Pfam" id="PF13349"/>
    </source>
</evidence>
<keyword evidence="4" id="KW-1185">Reference proteome</keyword>
<dbReference type="PANTHER" id="PTHR34094">
    <property type="match status" value="1"/>
</dbReference>
<name>A0A2R5GEG5_9STRA</name>
<dbReference type="EMBL" id="BEYU01000022">
    <property type="protein sequence ID" value="GBG26611.1"/>
    <property type="molecule type" value="Genomic_DNA"/>
</dbReference>
<dbReference type="InterPro" id="IPR025164">
    <property type="entry name" value="Toastrack_DUF4097"/>
</dbReference>
<feature type="region of interest" description="Disordered" evidence="1">
    <location>
        <begin position="21"/>
        <end position="62"/>
    </location>
</feature>
<reference evidence="3 4" key="1">
    <citation type="submission" date="2017-12" db="EMBL/GenBank/DDBJ databases">
        <title>Sequencing, de novo assembly and annotation of complete genome of a new Thraustochytrid species, strain FCC1311.</title>
        <authorList>
            <person name="Sedici K."/>
            <person name="Godart F."/>
            <person name="Aiese Cigliano R."/>
            <person name="Sanseverino W."/>
            <person name="Barakat M."/>
            <person name="Ortet P."/>
            <person name="Marechal E."/>
            <person name="Cagnac O."/>
            <person name="Amato A."/>
        </authorList>
    </citation>
    <scope>NUCLEOTIDE SEQUENCE [LARGE SCALE GENOMIC DNA]</scope>
</reference>
<evidence type="ECO:0000313" key="3">
    <source>
        <dbReference type="EMBL" id="GBG26611.1"/>
    </source>
</evidence>
<organism evidence="3 4">
    <name type="scientific">Hondaea fermentalgiana</name>
    <dbReference type="NCBI Taxonomy" id="2315210"/>
    <lineage>
        <taxon>Eukaryota</taxon>
        <taxon>Sar</taxon>
        <taxon>Stramenopiles</taxon>
        <taxon>Bigyra</taxon>
        <taxon>Labyrinthulomycetes</taxon>
        <taxon>Thraustochytrida</taxon>
        <taxon>Thraustochytriidae</taxon>
        <taxon>Hondaea</taxon>
    </lineage>
</organism>
<dbReference type="Pfam" id="PF13349">
    <property type="entry name" value="DUF4097"/>
    <property type="match status" value="1"/>
</dbReference>
<gene>
    <name evidence="3" type="ORF">FCC1311_028322</name>
</gene>
<comment type="caution">
    <text evidence="3">The sequence shown here is derived from an EMBL/GenBank/DDBJ whole genome shotgun (WGS) entry which is preliminary data.</text>
</comment>
<dbReference type="OrthoDB" id="78128at2759"/>
<evidence type="ECO:0000313" key="4">
    <source>
        <dbReference type="Proteomes" id="UP000241890"/>
    </source>
</evidence>
<accession>A0A2R5GEG5</accession>